<protein>
    <recommendedName>
        <fullName evidence="4">Protein kinase domain-containing protein</fullName>
    </recommendedName>
</protein>
<dbReference type="InterPro" id="IPR011009">
    <property type="entry name" value="Kinase-like_dom_sf"/>
</dbReference>
<comment type="caution">
    <text evidence="2">The sequence shown here is derived from an EMBL/GenBank/DDBJ whole genome shotgun (WGS) entry which is preliminary data.</text>
</comment>
<sequence length="259" mass="29021">MEPLDDSYKRHTQITDLTPQELGLSKAPQGTGKNARVIKRKVRPSRRLQAVKIATPKKQGESPILKYESPLHHYKMSFKMELGGLITYGVRKQPPFTSAHIQEFPASRIVEVLHWYRNLRHKSLAEAQEAFSAGEILYIVLEETAVTLEGIIRCPAYPDVNQLSVILSMVLGGLSFLERQHFFINLDCSLVLLSNAGDLKIGLHKPTQGISVSEGTLRNAQLARTITSRLMYKTTTSQSHHASSARCINSSPDNARRKH</sequence>
<evidence type="ECO:0000313" key="3">
    <source>
        <dbReference type="Proteomes" id="UP001392437"/>
    </source>
</evidence>
<dbReference type="Proteomes" id="UP001392437">
    <property type="component" value="Unassembled WGS sequence"/>
</dbReference>
<evidence type="ECO:0000256" key="1">
    <source>
        <dbReference type="SAM" id="MobiDB-lite"/>
    </source>
</evidence>
<gene>
    <name evidence="2" type="ORF">PG999_009894</name>
</gene>
<organism evidence="2 3">
    <name type="scientific">Apiospora kogelbergensis</name>
    <dbReference type="NCBI Taxonomy" id="1337665"/>
    <lineage>
        <taxon>Eukaryota</taxon>
        <taxon>Fungi</taxon>
        <taxon>Dikarya</taxon>
        <taxon>Ascomycota</taxon>
        <taxon>Pezizomycotina</taxon>
        <taxon>Sordariomycetes</taxon>
        <taxon>Xylariomycetidae</taxon>
        <taxon>Amphisphaeriales</taxon>
        <taxon>Apiosporaceae</taxon>
        <taxon>Apiospora</taxon>
    </lineage>
</organism>
<evidence type="ECO:0008006" key="4">
    <source>
        <dbReference type="Google" id="ProtNLM"/>
    </source>
</evidence>
<dbReference type="SUPFAM" id="SSF56112">
    <property type="entry name" value="Protein kinase-like (PK-like)"/>
    <property type="match status" value="1"/>
</dbReference>
<keyword evidence="3" id="KW-1185">Reference proteome</keyword>
<dbReference type="AlphaFoldDB" id="A0AAW0QKS2"/>
<dbReference type="EMBL" id="JAQQWP010000008">
    <property type="protein sequence ID" value="KAK8106535.1"/>
    <property type="molecule type" value="Genomic_DNA"/>
</dbReference>
<proteinExistence type="predicted"/>
<feature type="region of interest" description="Disordered" evidence="1">
    <location>
        <begin position="235"/>
        <end position="259"/>
    </location>
</feature>
<reference evidence="2 3" key="1">
    <citation type="submission" date="2023-01" db="EMBL/GenBank/DDBJ databases">
        <title>Analysis of 21 Apiospora genomes using comparative genomics revels a genus with tremendous synthesis potential of carbohydrate active enzymes and secondary metabolites.</title>
        <authorList>
            <person name="Sorensen T."/>
        </authorList>
    </citation>
    <scope>NUCLEOTIDE SEQUENCE [LARGE SCALE GENOMIC DNA]</scope>
    <source>
        <strain evidence="2 3">CBS 117206</strain>
    </source>
</reference>
<name>A0AAW0QKS2_9PEZI</name>
<evidence type="ECO:0000313" key="2">
    <source>
        <dbReference type="EMBL" id="KAK8106535.1"/>
    </source>
</evidence>
<accession>A0AAW0QKS2</accession>
<feature type="compositionally biased region" description="Low complexity" evidence="1">
    <location>
        <begin position="235"/>
        <end position="245"/>
    </location>
</feature>